<keyword evidence="7" id="KW-1185">Reference proteome</keyword>
<dbReference type="GO" id="GO:0005524">
    <property type="term" value="F:ATP binding"/>
    <property type="evidence" value="ECO:0007669"/>
    <property type="project" value="UniProtKB-KW"/>
</dbReference>
<dbReference type="EMBL" id="PYLQ01000001">
    <property type="protein sequence ID" value="PST43205.1"/>
    <property type="molecule type" value="Genomic_DNA"/>
</dbReference>
<evidence type="ECO:0000256" key="2">
    <source>
        <dbReference type="ARBA" id="ARBA00022840"/>
    </source>
</evidence>
<dbReference type="Pfam" id="PF00271">
    <property type="entry name" value="Helicase_C"/>
    <property type="match status" value="1"/>
</dbReference>
<evidence type="ECO:0000256" key="1">
    <source>
        <dbReference type="ARBA" id="ARBA00022741"/>
    </source>
</evidence>
<dbReference type="PROSITE" id="PS51194">
    <property type="entry name" value="HELICASE_CTER"/>
    <property type="match status" value="1"/>
</dbReference>
<comment type="caution">
    <text evidence="6">The sequence shown here is derived from an EMBL/GenBank/DDBJ whole genome shotgun (WGS) entry which is preliminary data.</text>
</comment>
<keyword evidence="2" id="KW-0067">ATP-binding</keyword>
<dbReference type="AlphaFoldDB" id="A0A2T3G6M3"/>
<sequence>MKCSRCQNEDVQYFFENNGRIYCRKCIAFSTKTVNLKSVKNEKKIYYHLNYSLNLEQERTSRLLIERYQNHQNSVLKAVTGAGKTEMIYGVIEYALNLGHHVCLTMPRKELVIELAKRIQKQFFNIQPILVYGGHTECLEGQFIICTTHQLYRYPRMFDLLILDEYDAFPYRDNEVLENILMNSIKGNYVFMSATIESGDVQVLQRFHHQPLPIPTCKVMGNFMMLCHLVYQLKKYQKDKKPVFLFVPRIEMTRQVQKFLKFFSIKSHCATSKEKNIHQSLEMIKSHEIDVIVCTTVLERGMTVENVQVIILHGEHPLFDKETLIQIAGRTGRKVPYTNGDIIIYTNRQTKAIKECIKDLQQSNALSAIKS</sequence>
<evidence type="ECO:0000313" key="7">
    <source>
        <dbReference type="Proteomes" id="UP000240974"/>
    </source>
</evidence>
<dbReference type="RefSeq" id="WP_107028897.1">
    <property type="nucleotide sequence ID" value="NZ_JADPGG010000082.1"/>
</dbReference>
<dbReference type="GO" id="GO:0006310">
    <property type="term" value="P:DNA recombination"/>
    <property type="evidence" value="ECO:0007669"/>
    <property type="project" value="TreeGrafter"/>
</dbReference>
<dbReference type="InterPro" id="IPR011545">
    <property type="entry name" value="DEAD/DEAH_box_helicase_dom"/>
</dbReference>
<dbReference type="GO" id="GO:0006302">
    <property type="term" value="P:double-strand break repair"/>
    <property type="evidence" value="ECO:0007669"/>
    <property type="project" value="TreeGrafter"/>
</dbReference>
<name>A0A2T3G6M3_9FIRM</name>
<dbReference type="SMART" id="SM00487">
    <property type="entry name" value="DEXDc"/>
    <property type="match status" value="1"/>
</dbReference>
<evidence type="ECO:0000256" key="3">
    <source>
        <dbReference type="ARBA" id="ARBA00023125"/>
    </source>
</evidence>
<dbReference type="PANTHER" id="PTHR30580">
    <property type="entry name" value="PRIMOSOMAL PROTEIN N"/>
    <property type="match status" value="1"/>
</dbReference>
<dbReference type="SMART" id="SM00490">
    <property type="entry name" value="HELICc"/>
    <property type="match status" value="1"/>
</dbReference>
<evidence type="ECO:0000259" key="5">
    <source>
        <dbReference type="PROSITE" id="PS51194"/>
    </source>
</evidence>
<dbReference type="SUPFAM" id="SSF52540">
    <property type="entry name" value="P-loop containing nucleoside triphosphate hydrolases"/>
    <property type="match status" value="1"/>
</dbReference>
<keyword evidence="6" id="KW-0378">Hydrolase</keyword>
<organism evidence="6 7">
    <name type="scientific">Faecalibacillus intestinalis</name>
    <dbReference type="NCBI Taxonomy" id="1982626"/>
    <lineage>
        <taxon>Bacteria</taxon>
        <taxon>Bacillati</taxon>
        <taxon>Bacillota</taxon>
        <taxon>Erysipelotrichia</taxon>
        <taxon>Erysipelotrichales</taxon>
        <taxon>Coprobacillaceae</taxon>
        <taxon>Faecalibacillus</taxon>
    </lineage>
</organism>
<dbReference type="Proteomes" id="UP000240974">
    <property type="component" value="Unassembled WGS sequence"/>
</dbReference>
<dbReference type="GO" id="GO:0006270">
    <property type="term" value="P:DNA replication initiation"/>
    <property type="evidence" value="ECO:0007669"/>
    <property type="project" value="TreeGrafter"/>
</dbReference>
<gene>
    <name evidence="6" type="ORF">C7U54_00380</name>
</gene>
<feature type="domain" description="Helicase ATP-binding" evidence="4">
    <location>
        <begin position="65"/>
        <end position="214"/>
    </location>
</feature>
<dbReference type="PANTHER" id="PTHR30580:SF1">
    <property type="entry name" value="COMF OPERON PROTEIN 1"/>
    <property type="match status" value="1"/>
</dbReference>
<dbReference type="InterPro" id="IPR027417">
    <property type="entry name" value="P-loop_NTPase"/>
</dbReference>
<proteinExistence type="predicted"/>
<evidence type="ECO:0000313" key="6">
    <source>
        <dbReference type="EMBL" id="PST43205.1"/>
    </source>
</evidence>
<dbReference type="Gene3D" id="3.40.50.300">
    <property type="entry name" value="P-loop containing nucleotide triphosphate hydrolases"/>
    <property type="match status" value="2"/>
</dbReference>
<keyword evidence="3" id="KW-0238">DNA-binding</keyword>
<dbReference type="InterPro" id="IPR014001">
    <property type="entry name" value="Helicase_ATP-bd"/>
</dbReference>
<keyword evidence="1" id="KW-0547">Nucleotide-binding</keyword>
<keyword evidence="6" id="KW-0347">Helicase</keyword>
<dbReference type="Pfam" id="PF00270">
    <property type="entry name" value="DEAD"/>
    <property type="match status" value="1"/>
</dbReference>
<dbReference type="PROSITE" id="PS51192">
    <property type="entry name" value="HELICASE_ATP_BIND_1"/>
    <property type="match status" value="1"/>
</dbReference>
<dbReference type="GO" id="GO:0043138">
    <property type="term" value="F:3'-5' DNA helicase activity"/>
    <property type="evidence" value="ECO:0007669"/>
    <property type="project" value="TreeGrafter"/>
</dbReference>
<protein>
    <submittedName>
        <fullName evidence="6">RNA helicase</fullName>
    </submittedName>
</protein>
<evidence type="ECO:0000259" key="4">
    <source>
        <dbReference type="PROSITE" id="PS51192"/>
    </source>
</evidence>
<accession>A0A2T3G6M3</accession>
<dbReference type="GO" id="GO:0003677">
    <property type="term" value="F:DNA binding"/>
    <property type="evidence" value="ECO:0007669"/>
    <property type="project" value="UniProtKB-KW"/>
</dbReference>
<feature type="domain" description="Helicase C-terminal" evidence="5">
    <location>
        <begin position="225"/>
        <end position="371"/>
    </location>
</feature>
<reference evidence="6 7" key="1">
    <citation type="journal article" date="2019" name="Int. J. Syst. Evol. Microbiol.">
        <title>Faecalibacillus intestinalis gen. nov., sp. nov. and Faecalibacillus faecis sp. nov., isolated from human faeces.</title>
        <authorList>
            <person name="Seo B."/>
            <person name="Jeon K."/>
            <person name="Baek I."/>
            <person name="Lee Y.M."/>
            <person name="Baek K."/>
            <person name="Ko G."/>
        </authorList>
    </citation>
    <scope>NUCLEOTIDE SEQUENCE [LARGE SCALE GENOMIC DNA]</scope>
    <source>
        <strain evidence="6 7">SNUG30099</strain>
    </source>
</reference>
<dbReference type="InterPro" id="IPR001650">
    <property type="entry name" value="Helicase_C-like"/>
</dbReference>